<evidence type="ECO:0000313" key="2">
    <source>
        <dbReference type="Proteomes" id="UP000008315"/>
    </source>
</evidence>
<reference evidence="2" key="1">
    <citation type="journal article" date="2012" name="J. Bacteriol.">
        <title>Genome sequence of the haloalkaliphilic methanotrophic bacterium Methylomicrobium alcaliphilum 20Z.</title>
        <authorList>
            <person name="Vuilleumier S."/>
            <person name="Khmelenina V.N."/>
            <person name="Bringel F."/>
            <person name="Reshetnikov A.S."/>
            <person name="Lajus A."/>
            <person name="Mangenot S."/>
            <person name="Rouy Z."/>
            <person name="Op den Camp H.J."/>
            <person name="Jetten M.S."/>
            <person name="Dispirito A.A."/>
            <person name="Dunfield P."/>
            <person name="Klotz M.G."/>
            <person name="Semrau J.D."/>
            <person name="Stein L.Y."/>
            <person name="Barbe V."/>
            <person name="Medigue C."/>
            <person name="Trotsenko Y.A."/>
            <person name="Kalyuzhnaya M.G."/>
        </authorList>
    </citation>
    <scope>NUCLEOTIDE SEQUENCE [LARGE SCALE GENOMIC DNA]</scope>
    <source>
        <strain evidence="2">DSM 19304 / NCIMB 14124 / VKM B-2133 / 20Z</strain>
    </source>
</reference>
<sequence length="170" mass="18810">MADWHEPVPVPFLVVKKTSLVFRIAPRKHDDSSQLEKIFDALSNALTWLGAGAKTAAGYGYMIEDPNYAKELAEILADEQKKHLRASMSGHQLSIEALADKLEKKQKGKVREIIGGELYGDLKSMIGKAVDESWTSDDKQKLQEISKAILVYINAGGNKKAKELLKSLNS</sequence>
<evidence type="ECO:0000313" key="1">
    <source>
        <dbReference type="EMBL" id="CCE23770.1"/>
    </source>
</evidence>
<dbReference type="KEGG" id="mah:MEALZ_2084"/>
<organism evidence="1 2">
    <name type="scientific">Methylotuvimicrobium alcaliphilum (strain DSM 19304 / NCIMB 14124 / VKM B-2133 / 20Z)</name>
    <name type="common">Methylomicrobium alcaliphilum</name>
    <dbReference type="NCBI Taxonomy" id="1091494"/>
    <lineage>
        <taxon>Bacteria</taxon>
        <taxon>Pseudomonadati</taxon>
        <taxon>Pseudomonadota</taxon>
        <taxon>Gammaproteobacteria</taxon>
        <taxon>Methylococcales</taxon>
        <taxon>Methylococcaceae</taxon>
        <taxon>Methylotuvimicrobium</taxon>
    </lineage>
</organism>
<dbReference type="HOGENOM" id="CLU_1568897_0_0_6"/>
<name>G4T435_META2</name>
<dbReference type="Proteomes" id="UP000008315">
    <property type="component" value="Chromosome"/>
</dbReference>
<dbReference type="PATRIC" id="fig|271065.3.peg.2141"/>
<proteinExistence type="predicted"/>
<dbReference type="EMBL" id="FO082060">
    <property type="protein sequence ID" value="CCE23770.1"/>
    <property type="molecule type" value="Genomic_DNA"/>
</dbReference>
<dbReference type="AlphaFoldDB" id="G4T435"/>
<dbReference type="RefSeq" id="WP_014148560.1">
    <property type="nucleotide sequence ID" value="NC_016112.1"/>
</dbReference>
<dbReference type="STRING" id="1091494.MEALZ_2084"/>
<gene>
    <name evidence="1" type="ordered locus">MEALZ_2084</name>
</gene>
<keyword evidence="2" id="KW-1185">Reference proteome</keyword>
<accession>G4T435</accession>
<protein>
    <recommendedName>
        <fullName evidence="3">Type III-B CRISPR module RAMP protein Cmr6</fullName>
    </recommendedName>
</protein>
<evidence type="ECO:0008006" key="3">
    <source>
        <dbReference type="Google" id="ProtNLM"/>
    </source>
</evidence>